<gene>
    <name evidence="1" type="ORF">HPP92_027183</name>
</gene>
<evidence type="ECO:0000313" key="1">
    <source>
        <dbReference type="EMBL" id="KAG0449827.1"/>
    </source>
</evidence>
<dbReference type="AlphaFoldDB" id="A0A835U660"/>
<sequence>MRRVSHLKAHLFGKKNGGRNREPTVDHERGVDLLAAHNRLLLIVYHGRTPPISAFATETLTSALSPSPLSAEKEPTFSGLSLSALIHLPLWRFGETWFLVLKKWRGDWRGKAWCVIEMKSANC</sequence>
<dbReference type="Proteomes" id="UP000636800">
    <property type="component" value="Unassembled WGS sequence"/>
</dbReference>
<name>A0A835U660_VANPL</name>
<organism evidence="1 2">
    <name type="scientific">Vanilla planifolia</name>
    <name type="common">Vanilla</name>
    <dbReference type="NCBI Taxonomy" id="51239"/>
    <lineage>
        <taxon>Eukaryota</taxon>
        <taxon>Viridiplantae</taxon>
        <taxon>Streptophyta</taxon>
        <taxon>Embryophyta</taxon>
        <taxon>Tracheophyta</taxon>
        <taxon>Spermatophyta</taxon>
        <taxon>Magnoliopsida</taxon>
        <taxon>Liliopsida</taxon>
        <taxon>Asparagales</taxon>
        <taxon>Orchidaceae</taxon>
        <taxon>Vanilloideae</taxon>
        <taxon>Vanilleae</taxon>
        <taxon>Vanilla</taxon>
    </lineage>
</organism>
<comment type="caution">
    <text evidence="1">The sequence shown here is derived from an EMBL/GenBank/DDBJ whole genome shotgun (WGS) entry which is preliminary data.</text>
</comment>
<accession>A0A835U660</accession>
<keyword evidence="2" id="KW-1185">Reference proteome</keyword>
<proteinExistence type="predicted"/>
<protein>
    <submittedName>
        <fullName evidence="1">Uncharacterized protein</fullName>
    </submittedName>
</protein>
<reference evidence="1 2" key="1">
    <citation type="journal article" date="2020" name="Nat. Food">
        <title>A phased Vanilla planifolia genome enables genetic improvement of flavour and production.</title>
        <authorList>
            <person name="Hasing T."/>
            <person name="Tang H."/>
            <person name="Brym M."/>
            <person name="Khazi F."/>
            <person name="Huang T."/>
            <person name="Chambers A.H."/>
        </authorList>
    </citation>
    <scope>NUCLEOTIDE SEQUENCE [LARGE SCALE GENOMIC DNA]</scope>
    <source>
        <tissue evidence="1">Leaf</tissue>
    </source>
</reference>
<evidence type="ECO:0000313" key="2">
    <source>
        <dbReference type="Proteomes" id="UP000636800"/>
    </source>
</evidence>
<dbReference type="EMBL" id="JADCNL010000160">
    <property type="protein sequence ID" value="KAG0449827.1"/>
    <property type="molecule type" value="Genomic_DNA"/>
</dbReference>